<evidence type="ECO:0000256" key="1">
    <source>
        <dbReference type="SAM" id="Phobius"/>
    </source>
</evidence>
<keyword evidence="1" id="KW-1133">Transmembrane helix</keyword>
<keyword evidence="1" id="KW-0472">Membrane</keyword>
<evidence type="ECO:0000313" key="4">
    <source>
        <dbReference type="Proteomes" id="UP001221757"/>
    </source>
</evidence>
<dbReference type="InterPro" id="IPR045339">
    <property type="entry name" value="DUF6534"/>
</dbReference>
<feature type="transmembrane region" description="Helical" evidence="1">
    <location>
        <begin position="94"/>
        <end position="114"/>
    </location>
</feature>
<sequence length="326" mass="35573">MNSGSAAPPGFQAVQFSGPPLVADLLHWGLFGTLSVQICITRHSPRIKSPSSVWFTLYTPSNWRRRFLITHHAFTAFGYGFGDISALNKVDFDWLSIPVMSGLVAFIGQSFYAYRIRILTKSWFVPILIVITALTGSVGAFLTGAFVLEAGNLTLLNTRKVSAAAGLWCGASAFSDVLIAVCMTYYLSRWDTKFRQTRVLISKIVRLTIETGSLTALVAVTALALFFGFPGQTYYVAATALIPKLYANSILVVLNARFQILGGRATYASTMDFISTPNYLQNTGTDAGSRPAHTVRIDREVESDGAFHDRVEMKGMQAAKSPDLAV</sequence>
<dbReference type="PANTHER" id="PTHR40465:SF1">
    <property type="entry name" value="DUF6534 DOMAIN-CONTAINING PROTEIN"/>
    <property type="match status" value="1"/>
</dbReference>
<keyword evidence="1" id="KW-0812">Transmembrane</keyword>
<protein>
    <recommendedName>
        <fullName evidence="2">DUF6534 domain-containing protein</fullName>
    </recommendedName>
</protein>
<evidence type="ECO:0000313" key="3">
    <source>
        <dbReference type="EMBL" id="KAJ7686357.1"/>
    </source>
</evidence>
<feature type="transmembrane region" description="Helical" evidence="1">
    <location>
        <begin position="234"/>
        <end position="254"/>
    </location>
</feature>
<proteinExistence type="predicted"/>
<feature type="transmembrane region" description="Helical" evidence="1">
    <location>
        <begin position="123"/>
        <end position="145"/>
    </location>
</feature>
<feature type="domain" description="DUF6534" evidence="2">
    <location>
        <begin position="172"/>
        <end position="257"/>
    </location>
</feature>
<evidence type="ECO:0000259" key="2">
    <source>
        <dbReference type="Pfam" id="PF20152"/>
    </source>
</evidence>
<accession>A0AAD7DA40</accession>
<feature type="transmembrane region" description="Helical" evidence="1">
    <location>
        <begin position="207"/>
        <end position="228"/>
    </location>
</feature>
<dbReference type="AlphaFoldDB" id="A0AAD7DA40"/>
<dbReference type="PANTHER" id="PTHR40465">
    <property type="entry name" value="CHROMOSOME 1, WHOLE GENOME SHOTGUN SEQUENCE"/>
    <property type="match status" value="1"/>
</dbReference>
<organism evidence="3 4">
    <name type="scientific">Mycena rosella</name>
    <name type="common">Pink bonnet</name>
    <name type="synonym">Agaricus rosellus</name>
    <dbReference type="NCBI Taxonomy" id="1033263"/>
    <lineage>
        <taxon>Eukaryota</taxon>
        <taxon>Fungi</taxon>
        <taxon>Dikarya</taxon>
        <taxon>Basidiomycota</taxon>
        <taxon>Agaricomycotina</taxon>
        <taxon>Agaricomycetes</taxon>
        <taxon>Agaricomycetidae</taxon>
        <taxon>Agaricales</taxon>
        <taxon>Marasmiineae</taxon>
        <taxon>Mycenaceae</taxon>
        <taxon>Mycena</taxon>
    </lineage>
</organism>
<dbReference type="Pfam" id="PF20152">
    <property type="entry name" value="DUF6534"/>
    <property type="match status" value="1"/>
</dbReference>
<name>A0AAD7DA40_MYCRO</name>
<feature type="transmembrane region" description="Helical" evidence="1">
    <location>
        <begin position="165"/>
        <end position="187"/>
    </location>
</feature>
<reference evidence="3" key="1">
    <citation type="submission" date="2023-03" db="EMBL/GenBank/DDBJ databases">
        <title>Massive genome expansion in bonnet fungi (Mycena s.s.) driven by repeated elements and novel gene families across ecological guilds.</title>
        <authorList>
            <consortium name="Lawrence Berkeley National Laboratory"/>
            <person name="Harder C.B."/>
            <person name="Miyauchi S."/>
            <person name="Viragh M."/>
            <person name="Kuo A."/>
            <person name="Thoen E."/>
            <person name="Andreopoulos B."/>
            <person name="Lu D."/>
            <person name="Skrede I."/>
            <person name="Drula E."/>
            <person name="Henrissat B."/>
            <person name="Morin E."/>
            <person name="Kohler A."/>
            <person name="Barry K."/>
            <person name="LaButti K."/>
            <person name="Morin E."/>
            <person name="Salamov A."/>
            <person name="Lipzen A."/>
            <person name="Mereny Z."/>
            <person name="Hegedus B."/>
            <person name="Baldrian P."/>
            <person name="Stursova M."/>
            <person name="Weitz H."/>
            <person name="Taylor A."/>
            <person name="Grigoriev I.V."/>
            <person name="Nagy L.G."/>
            <person name="Martin F."/>
            <person name="Kauserud H."/>
        </authorList>
    </citation>
    <scope>NUCLEOTIDE SEQUENCE</scope>
    <source>
        <strain evidence="3">CBHHK067</strain>
    </source>
</reference>
<comment type="caution">
    <text evidence="3">The sequence shown here is derived from an EMBL/GenBank/DDBJ whole genome shotgun (WGS) entry which is preliminary data.</text>
</comment>
<keyword evidence="4" id="KW-1185">Reference proteome</keyword>
<dbReference type="Proteomes" id="UP001221757">
    <property type="component" value="Unassembled WGS sequence"/>
</dbReference>
<dbReference type="EMBL" id="JARKIE010000096">
    <property type="protein sequence ID" value="KAJ7686357.1"/>
    <property type="molecule type" value="Genomic_DNA"/>
</dbReference>
<gene>
    <name evidence="3" type="ORF">B0H17DRAFT_1332813</name>
</gene>